<reference evidence="2" key="1">
    <citation type="journal article" date="2023" name="Front. Mar. Sci.">
        <title>A new Merluccius polli reference genome to investigate the effects of global change in West African waters.</title>
        <authorList>
            <person name="Mateo J.L."/>
            <person name="Blanco-Fernandez C."/>
            <person name="Garcia-Vazquez E."/>
            <person name="Machado-Schiaffino G."/>
        </authorList>
    </citation>
    <scope>NUCLEOTIDE SEQUENCE</scope>
    <source>
        <strain evidence="2">C29</strain>
        <tissue evidence="2">Fin</tissue>
    </source>
</reference>
<dbReference type="Proteomes" id="UP001174136">
    <property type="component" value="Unassembled WGS sequence"/>
</dbReference>
<dbReference type="AlphaFoldDB" id="A0AA47M646"/>
<evidence type="ECO:0000313" key="2">
    <source>
        <dbReference type="EMBL" id="KAK0134264.1"/>
    </source>
</evidence>
<dbReference type="PANTHER" id="PTHR46481:SF4">
    <property type="entry name" value="ZINC FINGER BED DOMAIN-CONTAINING PROTEIN 4"/>
    <property type="match status" value="1"/>
</dbReference>
<gene>
    <name evidence="2" type="primary">ZBED4_36</name>
    <name evidence="2" type="ORF">N1851_030174</name>
</gene>
<dbReference type="InterPro" id="IPR008906">
    <property type="entry name" value="HATC_C_dom"/>
</dbReference>
<organism evidence="2 3">
    <name type="scientific">Merluccius polli</name>
    <name type="common">Benguela hake</name>
    <name type="synonym">Merluccius cadenati</name>
    <dbReference type="NCBI Taxonomy" id="89951"/>
    <lineage>
        <taxon>Eukaryota</taxon>
        <taxon>Metazoa</taxon>
        <taxon>Chordata</taxon>
        <taxon>Craniata</taxon>
        <taxon>Vertebrata</taxon>
        <taxon>Euteleostomi</taxon>
        <taxon>Actinopterygii</taxon>
        <taxon>Neopterygii</taxon>
        <taxon>Teleostei</taxon>
        <taxon>Neoteleostei</taxon>
        <taxon>Acanthomorphata</taxon>
        <taxon>Zeiogadaria</taxon>
        <taxon>Gadariae</taxon>
        <taxon>Gadiformes</taxon>
        <taxon>Gadoidei</taxon>
        <taxon>Merlucciidae</taxon>
        <taxon>Merluccius</taxon>
    </lineage>
</organism>
<accession>A0AA47M646</accession>
<evidence type="ECO:0000259" key="1">
    <source>
        <dbReference type="Pfam" id="PF05699"/>
    </source>
</evidence>
<comment type="caution">
    <text evidence="2">The sequence shown here is derived from an EMBL/GenBank/DDBJ whole genome shotgun (WGS) entry which is preliminary data.</text>
</comment>
<dbReference type="GO" id="GO:0046983">
    <property type="term" value="F:protein dimerization activity"/>
    <property type="evidence" value="ECO:0007669"/>
    <property type="project" value="InterPro"/>
</dbReference>
<evidence type="ECO:0000313" key="3">
    <source>
        <dbReference type="Proteomes" id="UP001174136"/>
    </source>
</evidence>
<protein>
    <submittedName>
        <fullName evidence="2">Zinc finger BED domain-containing protein 4</fullName>
    </submittedName>
</protein>
<feature type="domain" description="HAT C-terminal dimerisation" evidence="1">
    <location>
        <begin position="974"/>
        <end position="1026"/>
    </location>
</feature>
<dbReference type="SUPFAM" id="SSF53098">
    <property type="entry name" value="Ribonuclease H-like"/>
    <property type="match status" value="2"/>
</dbReference>
<dbReference type="InterPro" id="IPR052035">
    <property type="entry name" value="ZnF_BED_domain_contain"/>
</dbReference>
<dbReference type="SUPFAM" id="SSF140996">
    <property type="entry name" value="Hermes dimerisation domain"/>
    <property type="match status" value="1"/>
</dbReference>
<dbReference type="InterPro" id="IPR012337">
    <property type="entry name" value="RNaseH-like_sf"/>
</dbReference>
<keyword evidence="3" id="KW-1185">Reference proteome</keyword>
<sequence length="1032" mass="117310">MEAISFFICKDIQPYSVTGNEGFKHLLEVLEPRYSIPDRKVFTDRKIPGLYDKRVAITVDGWTSCATDSYITITAHYVDDEWDLQSHILQTRVFNQSYTGVNLVALLQDVLREWNIADKNPALVTDNARNIIVAGAGAELDPHVRCVAHTLHLASQKALKLDRVWKVVTYFHKSPQATEILRDIQSQLHLPNHKLIHDVSIRWNSSLDMLERFWEQQPALLNAMLSRRIKSGEGLAAAMKKTPPTLSMIAPIQAKLHKHFSEDDSDLPVIADMKQRFRQDCSGRYLQLQDLLHSALALDPRFKDLTFLDDVDTRDLIFMKITTEVGKMNEKKTALDQLFGEFLTTRAPMKTIREKAKDEILKYRERDSLDLGGDVLQWWKKQVEIGIITGCTISVTLFSLAMNMLTKSAEPECRGPRTNSGQRQPPIRAFMDDLTVMTESVPGCRWILKGLEKLVEWARMRFKPIKSRSMVVRKGKVEDKFRFHISGTAIPTITEKPVKSLGKVFDCSLRDTTSIQSTCTELDGWLKSVDKSGLPGKFKAWVYQHGILPRILWPLLVYAVPISTVETLERRVSNHLRRWLGLPRSLSSIALYGNTNKLQLPFKSLEEEFKVTRAREVVQYRDASDPKVAKAGIQVRTGRKWRAEEAVQEADARLRQRCLVGVVTRGRAGLGSFPSPQMNTRGKERRRLVQEEVRAAVEETRTCKAVGMKQQWENAVERKVTWAELWKAEPHRIKFLIQAVYDVLPSPSNLHTWGIAETPACPLCSKRGTLEHILSCCTRALGDGRYRWRHDQVLKTIAEAISTGLEWAKHVRPSKKSIAFVRAGDKPTPVRRTSSAGILMSARDWQVLVDLEHQLKFPSHIVVTTLRPDIVLVSESTKQAVLLELTVPWEDRLEEAFERKLSKYAGLVSDCHQAGWRARCFPVEVGCRGFAARSLARAFSTLGIEGERKRRAIRSTTDAAERASRWLWLKRGEPWSHALAKNYLSIPATSVSSEHVFSTAGDIVPAQRSLLHPDHVDQLIFLKKNLKKKHLG</sequence>
<dbReference type="PANTHER" id="PTHR46481">
    <property type="entry name" value="ZINC FINGER BED DOMAIN-CONTAINING PROTEIN 4"/>
    <property type="match status" value="1"/>
</dbReference>
<name>A0AA47M646_MERPO</name>
<proteinExistence type="predicted"/>
<dbReference type="EMBL" id="JAOPHQ010005718">
    <property type="protein sequence ID" value="KAK0134264.1"/>
    <property type="molecule type" value="Genomic_DNA"/>
</dbReference>
<dbReference type="Pfam" id="PF05699">
    <property type="entry name" value="Dimer_Tnp_hAT"/>
    <property type="match status" value="1"/>
</dbReference>